<dbReference type="PANTHER" id="PTHR30040:SF2">
    <property type="entry name" value="FAD:PROTEIN FMN TRANSFERASE"/>
    <property type="match status" value="1"/>
</dbReference>
<dbReference type="EMBL" id="BTPE01000007">
    <property type="protein sequence ID" value="GMQ34025.1"/>
    <property type="molecule type" value="Genomic_DNA"/>
</dbReference>
<evidence type="ECO:0000256" key="11">
    <source>
        <dbReference type="PIRNR" id="PIRNR006268"/>
    </source>
</evidence>
<comment type="cofactor">
    <cofactor evidence="1">
        <name>Mg(2+)</name>
        <dbReference type="ChEBI" id="CHEBI:18420"/>
    </cofactor>
</comment>
<keyword evidence="12" id="KW-0472">Membrane</keyword>
<evidence type="ECO:0000256" key="4">
    <source>
        <dbReference type="ARBA" id="ARBA00022630"/>
    </source>
</evidence>
<comment type="similarity">
    <text evidence="11">Belongs to the ApbE family.</text>
</comment>
<dbReference type="Gene3D" id="3.10.520.10">
    <property type="entry name" value="ApbE-like domains"/>
    <property type="match status" value="1"/>
</dbReference>
<keyword evidence="6 11" id="KW-0479">Metal-binding</keyword>
<comment type="catalytic activity">
    <reaction evidence="10 11">
        <text>L-threonyl-[protein] + FAD = FMN-L-threonyl-[protein] + AMP + H(+)</text>
        <dbReference type="Rhea" id="RHEA:36847"/>
        <dbReference type="Rhea" id="RHEA-COMP:11060"/>
        <dbReference type="Rhea" id="RHEA-COMP:11061"/>
        <dbReference type="ChEBI" id="CHEBI:15378"/>
        <dbReference type="ChEBI" id="CHEBI:30013"/>
        <dbReference type="ChEBI" id="CHEBI:57692"/>
        <dbReference type="ChEBI" id="CHEBI:74257"/>
        <dbReference type="ChEBI" id="CHEBI:456215"/>
        <dbReference type="EC" id="2.7.1.180"/>
    </reaction>
</comment>
<evidence type="ECO:0000256" key="10">
    <source>
        <dbReference type="ARBA" id="ARBA00048540"/>
    </source>
</evidence>
<evidence type="ECO:0000256" key="7">
    <source>
        <dbReference type="ARBA" id="ARBA00022827"/>
    </source>
</evidence>
<gene>
    <name evidence="13" type="ORF">Ataiwa_22970</name>
</gene>
<comment type="caution">
    <text evidence="13">The sequence shown here is derived from an EMBL/GenBank/DDBJ whole genome shotgun (WGS) entry which is preliminary data.</text>
</comment>
<dbReference type="PIRSF" id="PIRSF006268">
    <property type="entry name" value="ApbE"/>
    <property type="match status" value="1"/>
</dbReference>
<evidence type="ECO:0000256" key="5">
    <source>
        <dbReference type="ARBA" id="ARBA00022679"/>
    </source>
</evidence>
<accession>A0ABQ6Q1G1</accession>
<dbReference type="Pfam" id="PF02424">
    <property type="entry name" value="ApbE"/>
    <property type="match status" value="1"/>
</dbReference>
<reference evidence="13 14" key="1">
    <citation type="submission" date="2023-08" db="EMBL/GenBank/DDBJ databases">
        <title>Draft genome sequence of Algoriphagus taiwanensis.</title>
        <authorList>
            <person name="Takatani N."/>
            <person name="Hosokawa M."/>
            <person name="Sawabe T."/>
        </authorList>
    </citation>
    <scope>NUCLEOTIDE SEQUENCE [LARGE SCALE GENOMIC DNA]</scope>
    <source>
        <strain evidence="13 14">JCM 19755</strain>
    </source>
</reference>
<evidence type="ECO:0000256" key="6">
    <source>
        <dbReference type="ARBA" id="ARBA00022723"/>
    </source>
</evidence>
<dbReference type="RefSeq" id="WP_338228856.1">
    <property type="nucleotide sequence ID" value="NZ_BTPE01000007.1"/>
</dbReference>
<keyword evidence="4 11" id="KW-0285">Flavoprotein</keyword>
<proteinExistence type="inferred from homology"/>
<evidence type="ECO:0000256" key="8">
    <source>
        <dbReference type="ARBA" id="ARBA00022842"/>
    </source>
</evidence>
<evidence type="ECO:0000313" key="14">
    <source>
        <dbReference type="Proteomes" id="UP001307705"/>
    </source>
</evidence>
<evidence type="ECO:0000256" key="2">
    <source>
        <dbReference type="ARBA" id="ARBA00011955"/>
    </source>
</evidence>
<evidence type="ECO:0000313" key="13">
    <source>
        <dbReference type="EMBL" id="GMQ34025.1"/>
    </source>
</evidence>
<evidence type="ECO:0000256" key="3">
    <source>
        <dbReference type="ARBA" id="ARBA00016337"/>
    </source>
</evidence>
<sequence length="353" mass="39270">MVSNSRKNLIYSLVLVVLIGAVYLYRNREAGPVEKQNNSPLSGWVNFSGQTMGASYQVKFKTNRNENFQSKIDSIFTRVTLAFSSYEVNSEVNRFNLNDSLASPSADFLDMLVFSKDLNSKTFGAFEPTQKPLENLWEFSKNGPFRKDSTEIAFVMPSVGIQKVNVSDTLIRKSNSGTLLDFNPSAIGWAIEGVGNYLEKLGISDYWIQIGGQIRAHGLNERGELWKAGIRYPNPGSGEAKEGALALENKTISPAGNWEAFYLNDSTRISFTLDPRTGMPVRHGLLAAWAINANSKKADALAEVLMILGPREAMKMDSMDTDLEMILIYNEKGSPFKIYASPEIKPYLSFPIE</sequence>
<evidence type="ECO:0000256" key="12">
    <source>
        <dbReference type="SAM" id="Phobius"/>
    </source>
</evidence>
<name>A0ABQ6Q1G1_9BACT</name>
<keyword evidence="12" id="KW-0812">Transmembrane</keyword>
<dbReference type="SUPFAM" id="SSF143631">
    <property type="entry name" value="ApbE-like"/>
    <property type="match status" value="1"/>
</dbReference>
<keyword evidence="5 11" id="KW-0808">Transferase</keyword>
<evidence type="ECO:0000256" key="9">
    <source>
        <dbReference type="ARBA" id="ARBA00031306"/>
    </source>
</evidence>
<keyword evidence="7 11" id="KW-0274">FAD</keyword>
<dbReference type="PANTHER" id="PTHR30040">
    <property type="entry name" value="THIAMINE BIOSYNTHESIS LIPOPROTEIN APBE"/>
    <property type="match status" value="1"/>
</dbReference>
<protein>
    <recommendedName>
        <fullName evidence="3 11">FAD:protein FMN transferase</fullName>
        <ecNumber evidence="2 11">2.7.1.180</ecNumber>
    </recommendedName>
    <alternativeName>
        <fullName evidence="9 11">Flavin transferase</fullName>
    </alternativeName>
</protein>
<organism evidence="13 14">
    <name type="scientific">Algoriphagus taiwanensis</name>
    <dbReference type="NCBI Taxonomy" id="1445656"/>
    <lineage>
        <taxon>Bacteria</taxon>
        <taxon>Pseudomonadati</taxon>
        <taxon>Bacteroidota</taxon>
        <taxon>Cytophagia</taxon>
        <taxon>Cytophagales</taxon>
        <taxon>Cyclobacteriaceae</taxon>
        <taxon>Algoriphagus</taxon>
    </lineage>
</organism>
<dbReference type="InterPro" id="IPR024932">
    <property type="entry name" value="ApbE"/>
</dbReference>
<dbReference type="EC" id="2.7.1.180" evidence="2 11"/>
<keyword evidence="12" id="KW-1133">Transmembrane helix</keyword>
<dbReference type="InterPro" id="IPR003374">
    <property type="entry name" value="ApbE-like_sf"/>
</dbReference>
<feature type="transmembrane region" description="Helical" evidence="12">
    <location>
        <begin position="9"/>
        <end position="26"/>
    </location>
</feature>
<dbReference type="GO" id="GO:0016740">
    <property type="term" value="F:transferase activity"/>
    <property type="evidence" value="ECO:0007669"/>
    <property type="project" value="UniProtKB-KW"/>
</dbReference>
<evidence type="ECO:0000256" key="1">
    <source>
        <dbReference type="ARBA" id="ARBA00001946"/>
    </source>
</evidence>
<keyword evidence="8 11" id="KW-0460">Magnesium</keyword>
<keyword evidence="14" id="KW-1185">Reference proteome</keyword>
<dbReference type="Proteomes" id="UP001307705">
    <property type="component" value="Unassembled WGS sequence"/>
</dbReference>